<keyword evidence="3" id="KW-0813">Transport</keyword>
<feature type="transmembrane region" description="Helical" evidence="7">
    <location>
        <begin position="64"/>
        <end position="83"/>
    </location>
</feature>
<dbReference type="Gene3D" id="1.20.1530.20">
    <property type="match status" value="1"/>
</dbReference>
<evidence type="ECO:0000256" key="2">
    <source>
        <dbReference type="ARBA" id="ARBA00005551"/>
    </source>
</evidence>
<keyword evidence="5 7" id="KW-1133">Transmembrane helix</keyword>
<reference evidence="9" key="1">
    <citation type="journal article" date="2014" name="Front. Microbiol.">
        <title>High frequency of phylogenetically diverse reductive dehalogenase-homologous genes in deep subseafloor sedimentary metagenomes.</title>
        <authorList>
            <person name="Kawai M."/>
            <person name="Futagami T."/>
            <person name="Toyoda A."/>
            <person name="Takaki Y."/>
            <person name="Nishi S."/>
            <person name="Hori S."/>
            <person name="Arai W."/>
            <person name="Tsubouchi T."/>
            <person name="Morono Y."/>
            <person name="Uchiyama I."/>
            <person name="Ito T."/>
            <person name="Fujiyama A."/>
            <person name="Inagaki F."/>
            <person name="Takami H."/>
        </authorList>
    </citation>
    <scope>NUCLEOTIDE SEQUENCE</scope>
    <source>
        <strain evidence="9">Expedition CK06-06</strain>
    </source>
</reference>
<dbReference type="PANTHER" id="PTHR42751:SF3">
    <property type="entry name" value="SODIUM_GLUTAMATE SYMPORTER"/>
    <property type="match status" value="1"/>
</dbReference>
<dbReference type="EMBL" id="BARS01003670">
    <property type="protein sequence ID" value="GAF85166.1"/>
    <property type="molecule type" value="Genomic_DNA"/>
</dbReference>
<dbReference type="GO" id="GO:1902600">
    <property type="term" value="P:proton transmembrane transport"/>
    <property type="evidence" value="ECO:0007669"/>
    <property type="project" value="InterPro"/>
</dbReference>
<dbReference type="GO" id="GO:0016020">
    <property type="term" value="C:membrane"/>
    <property type="evidence" value="ECO:0007669"/>
    <property type="project" value="UniProtKB-SubCell"/>
</dbReference>
<evidence type="ECO:0000256" key="5">
    <source>
        <dbReference type="ARBA" id="ARBA00022989"/>
    </source>
</evidence>
<keyword evidence="4 7" id="KW-0812">Transmembrane</keyword>
<dbReference type="Pfam" id="PF00999">
    <property type="entry name" value="Na_H_Exchanger"/>
    <property type="match status" value="1"/>
</dbReference>
<feature type="transmembrane region" description="Helical" evidence="7">
    <location>
        <begin position="6"/>
        <end position="23"/>
    </location>
</feature>
<evidence type="ECO:0000256" key="6">
    <source>
        <dbReference type="ARBA" id="ARBA00023136"/>
    </source>
</evidence>
<evidence type="ECO:0000256" key="3">
    <source>
        <dbReference type="ARBA" id="ARBA00022448"/>
    </source>
</evidence>
<keyword evidence="6 7" id="KW-0472">Membrane</keyword>
<dbReference type="PANTHER" id="PTHR42751">
    <property type="entry name" value="SODIUM/HYDROGEN EXCHANGER FAMILY/TRKA DOMAIN PROTEIN"/>
    <property type="match status" value="1"/>
</dbReference>
<dbReference type="InterPro" id="IPR006153">
    <property type="entry name" value="Cation/H_exchanger_TM"/>
</dbReference>
<evidence type="ECO:0000256" key="7">
    <source>
        <dbReference type="SAM" id="Phobius"/>
    </source>
</evidence>
<dbReference type="GO" id="GO:0015297">
    <property type="term" value="F:antiporter activity"/>
    <property type="evidence" value="ECO:0007669"/>
    <property type="project" value="InterPro"/>
</dbReference>
<comment type="similarity">
    <text evidence="2">Belongs to the monovalent cation:proton antiporter 2 (CPA2) transporter (TC 2.A.37) family.</text>
</comment>
<comment type="caution">
    <text evidence="9">The sequence shown here is derived from an EMBL/GenBank/DDBJ whole genome shotgun (WGS) entry which is preliminary data.</text>
</comment>
<organism evidence="9">
    <name type="scientific">marine sediment metagenome</name>
    <dbReference type="NCBI Taxonomy" id="412755"/>
    <lineage>
        <taxon>unclassified sequences</taxon>
        <taxon>metagenomes</taxon>
        <taxon>ecological metagenomes</taxon>
    </lineage>
</organism>
<dbReference type="InterPro" id="IPR038770">
    <property type="entry name" value="Na+/solute_symporter_sf"/>
</dbReference>
<comment type="subcellular location">
    <subcellularLocation>
        <location evidence="1">Membrane</location>
        <topology evidence="1">Multi-pass membrane protein</topology>
    </subcellularLocation>
</comment>
<evidence type="ECO:0000313" key="9">
    <source>
        <dbReference type="EMBL" id="GAF85166.1"/>
    </source>
</evidence>
<evidence type="ECO:0000259" key="8">
    <source>
        <dbReference type="Pfam" id="PF00999"/>
    </source>
</evidence>
<feature type="transmembrane region" description="Helical" evidence="7">
    <location>
        <begin position="30"/>
        <end position="52"/>
    </location>
</feature>
<evidence type="ECO:0000256" key="1">
    <source>
        <dbReference type="ARBA" id="ARBA00004141"/>
    </source>
</evidence>
<feature type="transmembrane region" description="Helical" evidence="7">
    <location>
        <begin position="95"/>
        <end position="113"/>
    </location>
</feature>
<sequence>MDLDIGLDLLIVLVTAIAGGMLARWLRLPVILGYLVGGIVIGPYGIGNLAIFGGSGFVSETETINTLAELGVVLLLFTIGLEFSLKEIMRMGKVALFGGIAQILLTAAAGFGLGKLVGLDTQGAVFFGFIISLSST</sequence>
<name>X0TCX1_9ZZZZ</name>
<accession>X0TCX1</accession>
<gene>
    <name evidence="9" type="ORF">S01H1_07114</name>
</gene>
<dbReference type="AlphaFoldDB" id="X0TCX1"/>
<feature type="non-terminal residue" evidence="9">
    <location>
        <position position="136"/>
    </location>
</feature>
<proteinExistence type="inferred from homology"/>
<evidence type="ECO:0000256" key="4">
    <source>
        <dbReference type="ARBA" id="ARBA00022692"/>
    </source>
</evidence>
<protein>
    <recommendedName>
        <fullName evidence="8">Cation/H+ exchanger transmembrane domain-containing protein</fullName>
    </recommendedName>
</protein>
<feature type="domain" description="Cation/H+ exchanger transmembrane" evidence="8">
    <location>
        <begin position="14"/>
        <end position="136"/>
    </location>
</feature>